<name>A0ABX6M2Y5_9BURK</name>
<keyword evidence="1" id="KW-0732">Signal</keyword>
<sequence length="217" mass="22040">MNMFTTSLTLRRSLLALALSACASLAFASTYHIELNTSSLSGDGWIDLQFNPGNFGSMTAASVTLSDFIGFGSNAEINGAVSGSLASGYTISNTDASGLNDLFHSVDYSGGKIAFNVSFSGAADPAQSASGSVFAVALYDATGLTPLGTTDTSGSLVQLNWYAGTTANAGTIVSTPLVNSLPTSVTAVSAVPEPSSWALMAGGLALLGLMRRRQQAA</sequence>
<reference evidence="3 4" key="1">
    <citation type="submission" date="2020-04" db="EMBL/GenBank/DDBJ databases">
        <title>Genome sequencing of novel species.</title>
        <authorList>
            <person name="Heo J."/>
            <person name="Kim S.-J."/>
            <person name="Kim J.-S."/>
            <person name="Hong S.-B."/>
            <person name="Kwon S.-W."/>
        </authorList>
    </citation>
    <scope>NUCLEOTIDE SEQUENCE [LARGE SCALE GENOMIC DNA]</scope>
    <source>
        <strain evidence="3 4">AF9R3</strain>
    </source>
</reference>
<evidence type="ECO:0000259" key="2">
    <source>
        <dbReference type="Pfam" id="PF07589"/>
    </source>
</evidence>
<protein>
    <submittedName>
        <fullName evidence="3">PEP-CTERM sorting domain-containing protein</fullName>
    </submittedName>
</protein>
<accession>A0ABX6M2Y5</accession>
<feature type="signal peptide" evidence="1">
    <location>
        <begin position="1"/>
        <end position="28"/>
    </location>
</feature>
<dbReference type="EMBL" id="CP051684">
    <property type="protein sequence ID" value="QJD88663.1"/>
    <property type="molecule type" value="Genomic_DNA"/>
</dbReference>
<evidence type="ECO:0000313" key="4">
    <source>
        <dbReference type="Proteomes" id="UP000503117"/>
    </source>
</evidence>
<dbReference type="NCBIfam" id="TIGR02595">
    <property type="entry name" value="PEP_CTERM"/>
    <property type="match status" value="1"/>
</dbReference>
<feature type="chain" id="PRO_5045343938" evidence="1">
    <location>
        <begin position="29"/>
        <end position="217"/>
    </location>
</feature>
<dbReference type="Pfam" id="PF07589">
    <property type="entry name" value="PEP-CTERM"/>
    <property type="match status" value="1"/>
</dbReference>
<dbReference type="NCBIfam" id="NF038129">
    <property type="entry name" value="PEP_NF038129"/>
    <property type="match status" value="1"/>
</dbReference>
<dbReference type="Proteomes" id="UP000503117">
    <property type="component" value="Chromosome"/>
</dbReference>
<evidence type="ECO:0000256" key="1">
    <source>
        <dbReference type="SAM" id="SignalP"/>
    </source>
</evidence>
<feature type="domain" description="Ice-binding protein C-terminal" evidence="2">
    <location>
        <begin position="190"/>
        <end position="213"/>
    </location>
</feature>
<keyword evidence="4" id="KW-1185">Reference proteome</keyword>
<proteinExistence type="predicted"/>
<dbReference type="InterPro" id="IPR013424">
    <property type="entry name" value="Ice-binding_C"/>
</dbReference>
<evidence type="ECO:0000313" key="3">
    <source>
        <dbReference type="EMBL" id="QJD88663.1"/>
    </source>
</evidence>
<gene>
    <name evidence="3" type="ORF">HH213_00120</name>
</gene>
<organism evidence="3 4">
    <name type="scientific">Duganella dendranthematis</name>
    <dbReference type="NCBI Taxonomy" id="2728021"/>
    <lineage>
        <taxon>Bacteria</taxon>
        <taxon>Pseudomonadati</taxon>
        <taxon>Pseudomonadota</taxon>
        <taxon>Betaproteobacteria</taxon>
        <taxon>Burkholderiales</taxon>
        <taxon>Oxalobacteraceae</taxon>
        <taxon>Telluria group</taxon>
        <taxon>Duganella</taxon>
    </lineage>
</organism>